<keyword evidence="3" id="KW-0949">S-adenosyl-L-methionine</keyword>
<dbReference type="RefSeq" id="WP_012829859.1">
    <property type="nucleotide sequence ID" value="NC_013440.1"/>
</dbReference>
<evidence type="ECO:0000256" key="2">
    <source>
        <dbReference type="ARBA" id="ARBA00022679"/>
    </source>
</evidence>
<keyword evidence="7" id="KW-1185">Reference proteome</keyword>
<dbReference type="OrthoDB" id="9783887at2"/>
<dbReference type="HOGENOM" id="CLU_039110_2_0_7"/>
<dbReference type="InterPro" id="IPR042118">
    <property type="entry name" value="QueA_dom1"/>
</dbReference>
<dbReference type="PANTHER" id="PTHR30307:SF0">
    <property type="entry name" value="S-ADENOSYLMETHIONINE:TRNA RIBOSYLTRANSFERASE-ISOMERASE"/>
    <property type="match status" value="1"/>
</dbReference>
<protein>
    <submittedName>
        <fullName evidence="6">Queuosine biosynthesis protein</fullName>
    </submittedName>
</protein>
<feature type="region of interest" description="Disordered" evidence="5">
    <location>
        <begin position="1"/>
        <end position="37"/>
    </location>
</feature>
<evidence type="ECO:0000313" key="7">
    <source>
        <dbReference type="Proteomes" id="UP000001880"/>
    </source>
</evidence>
<sequence>MLAQGQGTRALADERARPPGSAPRPSLRPGRDPGRPLEATRLLSLRGADIAHHRVGALVELLAPGDLLVLNDAATLPASLRGHVAGAEVELRLAGALGDRDFPAMFRAVLFGAGDWRQDTERRPPPPLLGPGARIELDGFSATVRARAALSPRLLTLEFDRADDQLAEAVYRAGRPVQYRHLDAPLPLSAVQTPYAWRPWAVEMPSTGRPLSWALLDRLAAAGIEHAFLTHAAGLSATGDPALDAALPLPERYAIPAQTARACRVARARGGRIVAVGTTVVRALESARGVAGAGVATERISRRHRLRAVDGILTGIHAPGESHFELLEAFAAPAALRRVHAEAVAGDYLAHELGDLMMIMPAR</sequence>
<dbReference type="Pfam" id="PF02547">
    <property type="entry name" value="Queuosine_synth"/>
    <property type="match status" value="1"/>
</dbReference>
<dbReference type="InterPro" id="IPR042119">
    <property type="entry name" value="QueA_dom2"/>
</dbReference>
<dbReference type="GO" id="GO:0008616">
    <property type="term" value="P:tRNA queuosine(34) biosynthetic process"/>
    <property type="evidence" value="ECO:0007669"/>
    <property type="project" value="UniProtKB-KW"/>
</dbReference>
<evidence type="ECO:0000313" key="6">
    <source>
        <dbReference type="EMBL" id="ACY17261.1"/>
    </source>
</evidence>
<dbReference type="KEGG" id="hoh:Hoch_4771"/>
<dbReference type="EMBL" id="CP001804">
    <property type="protein sequence ID" value="ACY17261.1"/>
    <property type="molecule type" value="Genomic_DNA"/>
</dbReference>
<dbReference type="Gene3D" id="2.40.10.240">
    <property type="entry name" value="QueA-like"/>
    <property type="match status" value="1"/>
</dbReference>
<name>D0LSN9_HALO1</name>
<organism evidence="6 7">
    <name type="scientific">Haliangium ochraceum (strain DSM 14365 / JCM 11303 / SMP-2)</name>
    <dbReference type="NCBI Taxonomy" id="502025"/>
    <lineage>
        <taxon>Bacteria</taxon>
        <taxon>Pseudomonadati</taxon>
        <taxon>Myxococcota</taxon>
        <taxon>Polyangia</taxon>
        <taxon>Haliangiales</taxon>
        <taxon>Kofleriaceae</taxon>
        <taxon>Haliangium</taxon>
    </lineage>
</organism>
<dbReference type="Gene3D" id="3.40.1780.10">
    <property type="entry name" value="QueA-like"/>
    <property type="match status" value="1"/>
</dbReference>
<dbReference type="STRING" id="502025.Hoch_4771"/>
<dbReference type="InterPro" id="IPR036100">
    <property type="entry name" value="QueA_sf"/>
</dbReference>
<evidence type="ECO:0000256" key="1">
    <source>
        <dbReference type="ARBA" id="ARBA00022490"/>
    </source>
</evidence>
<dbReference type="eggNOG" id="COG0809">
    <property type="taxonomic scope" value="Bacteria"/>
</dbReference>
<dbReference type="AlphaFoldDB" id="D0LSN9"/>
<dbReference type="InterPro" id="IPR003699">
    <property type="entry name" value="QueA"/>
</dbReference>
<dbReference type="GO" id="GO:0051075">
    <property type="term" value="F:S-adenosylmethionine:tRNA ribosyltransferase-isomerase activity"/>
    <property type="evidence" value="ECO:0007669"/>
    <property type="project" value="TreeGrafter"/>
</dbReference>
<keyword evidence="2" id="KW-0808">Transferase</keyword>
<keyword evidence="1" id="KW-0963">Cytoplasm</keyword>
<proteinExistence type="predicted"/>
<gene>
    <name evidence="6" type="ordered locus">Hoch_4771</name>
</gene>
<dbReference type="SUPFAM" id="SSF111337">
    <property type="entry name" value="QueA-like"/>
    <property type="match status" value="1"/>
</dbReference>
<evidence type="ECO:0000256" key="4">
    <source>
        <dbReference type="ARBA" id="ARBA00022785"/>
    </source>
</evidence>
<accession>D0LSN9</accession>
<evidence type="ECO:0000256" key="5">
    <source>
        <dbReference type="SAM" id="MobiDB-lite"/>
    </source>
</evidence>
<keyword evidence="4" id="KW-0671">Queuosine biosynthesis</keyword>
<evidence type="ECO:0000256" key="3">
    <source>
        <dbReference type="ARBA" id="ARBA00022691"/>
    </source>
</evidence>
<reference evidence="6 7" key="1">
    <citation type="journal article" date="2010" name="Stand. Genomic Sci.">
        <title>Complete genome sequence of Haliangium ochraceum type strain (SMP-2).</title>
        <authorList>
            <consortium name="US DOE Joint Genome Institute (JGI-PGF)"/>
            <person name="Ivanova N."/>
            <person name="Daum C."/>
            <person name="Lang E."/>
            <person name="Abt B."/>
            <person name="Kopitz M."/>
            <person name="Saunders E."/>
            <person name="Lapidus A."/>
            <person name="Lucas S."/>
            <person name="Glavina Del Rio T."/>
            <person name="Nolan M."/>
            <person name="Tice H."/>
            <person name="Copeland A."/>
            <person name="Cheng J.F."/>
            <person name="Chen F."/>
            <person name="Bruce D."/>
            <person name="Goodwin L."/>
            <person name="Pitluck S."/>
            <person name="Mavromatis K."/>
            <person name="Pati A."/>
            <person name="Mikhailova N."/>
            <person name="Chen A."/>
            <person name="Palaniappan K."/>
            <person name="Land M."/>
            <person name="Hauser L."/>
            <person name="Chang Y.J."/>
            <person name="Jeffries C.D."/>
            <person name="Detter J.C."/>
            <person name="Brettin T."/>
            <person name="Rohde M."/>
            <person name="Goker M."/>
            <person name="Bristow J."/>
            <person name="Markowitz V."/>
            <person name="Eisen J.A."/>
            <person name="Hugenholtz P."/>
            <person name="Kyrpides N.C."/>
            <person name="Klenk H.P."/>
        </authorList>
    </citation>
    <scope>NUCLEOTIDE SEQUENCE [LARGE SCALE GENOMIC DNA]</scope>
    <source>
        <strain evidence="7">DSM 14365 / CIP 107738 / JCM 11303 / AJ 13395 / SMP-2</strain>
    </source>
</reference>
<dbReference type="PANTHER" id="PTHR30307">
    <property type="entry name" value="S-ADENOSYLMETHIONINE:TRNA RIBOSYLTRANSFERASE-ISOMERASE"/>
    <property type="match status" value="1"/>
</dbReference>
<dbReference type="Proteomes" id="UP000001880">
    <property type="component" value="Chromosome"/>
</dbReference>